<protein>
    <submittedName>
        <fullName evidence="2">DUF4913 domain-containing protein</fullName>
    </submittedName>
</protein>
<keyword evidence="3" id="KW-1185">Reference proteome</keyword>
<name>A0ABW6S4M4_9NOCA</name>
<organism evidence="2 3">
    <name type="scientific">Nocardia jiangxiensis</name>
    <dbReference type="NCBI Taxonomy" id="282685"/>
    <lineage>
        <taxon>Bacteria</taxon>
        <taxon>Bacillati</taxon>
        <taxon>Actinomycetota</taxon>
        <taxon>Actinomycetes</taxon>
        <taxon>Mycobacteriales</taxon>
        <taxon>Nocardiaceae</taxon>
        <taxon>Nocardia</taxon>
    </lineage>
</organism>
<dbReference type="RefSeq" id="WP_083895790.1">
    <property type="nucleotide sequence ID" value="NZ_JBIAQY010000009.1"/>
</dbReference>
<dbReference type="InterPro" id="IPR032584">
    <property type="entry name" value="DUF4913"/>
</dbReference>
<proteinExistence type="predicted"/>
<evidence type="ECO:0000313" key="3">
    <source>
        <dbReference type="Proteomes" id="UP001601992"/>
    </source>
</evidence>
<evidence type="ECO:0000313" key="2">
    <source>
        <dbReference type="EMBL" id="MFF3571192.1"/>
    </source>
</evidence>
<evidence type="ECO:0000256" key="1">
    <source>
        <dbReference type="SAM" id="MobiDB-lite"/>
    </source>
</evidence>
<reference evidence="2 3" key="1">
    <citation type="submission" date="2024-10" db="EMBL/GenBank/DDBJ databases">
        <title>The Natural Products Discovery Center: Release of the First 8490 Sequenced Strains for Exploring Actinobacteria Biosynthetic Diversity.</title>
        <authorList>
            <person name="Kalkreuter E."/>
            <person name="Kautsar S.A."/>
            <person name="Yang D."/>
            <person name="Bader C.D."/>
            <person name="Teijaro C.N."/>
            <person name="Fluegel L."/>
            <person name="Davis C.M."/>
            <person name="Simpson J.R."/>
            <person name="Lauterbach L."/>
            <person name="Steele A.D."/>
            <person name="Gui C."/>
            <person name="Meng S."/>
            <person name="Li G."/>
            <person name="Viehrig K."/>
            <person name="Ye F."/>
            <person name="Su P."/>
            <person name="Kiefer A.F."/>
            <person name="Nichols A."/>
            <person name="Cepeda A.J."/>
            <person name="Yan W."/>
            <person name="Fan B."/>
            <person name="Jiang Y."/>
            <person name="Adhikari A."/>
            <person name="Zheng C.-J."/>
            <person name="Schuster L."/>
            <person name="Cowan T.M."/>
            <person name="Smanski M.J."/>
            <person name="Chevrette M.G."/>
            <person name="De Carvalho L.P.S."/>
            <person name="Shen B."/>
        </authorList>
    </citation>
    <scope>NUCLEOTIDE SEQUENCE [LARGE SCALE GENOMIC DNA]</scope>
    <source>
        <strain evidence="2 3">NPDC002593</strain>
    </source>
</reference>
<dbReference type="Pfam" id="PF16259">
    <property type="entry name" value="DUF4913"/>
    <property type="match status" value="2"/>
</dbReference>
<sequence length="245" mass="28926">MTEPQEYPTHYSHVAAFVDQYLRYVYQRQVTDTTDAVWCPEWWRHSEAVARLDALWRAWENLRQDPSRGLSIWFLDHADKHMAKLLDPNGPFKYCSARHGHRQLLAPLPLRTPPPGMFNEVSDDVTYKSVVQFVENYLSMTFQRQVTDTTDTVWCPEWWKHHEAVARLDSLWRVWEHFRQQGATGLSEWFVEHADPHMKQLFDPRGTFRYCSARHGHKDLLSPLPASEPQVGMFSNPEDVEEYQV</sequence>
<accession>A0ABW6S4M4</accession>
<comment type="caution">
    <text evidence="2">The sequence shown here is derived from an EMBL/GenBank/DDBJ whole genome shotgun (WGS) entry which is preliminary data.</text>
</comment>
<dbReference type="EMBL" id="JBIAQY010000009">
    <property type="protein sequence ID" value="MFF3571192.1"/>
    <property type="molecule type" value="Genomic_DNA"/>
</dbReference>
<feature type="region of interest" description="Disordered" evidence="1">
    <location>
        <begin position="221"/>
        <end position="245"/>
    </location>
</feature>
<dbReference type="Proteomes" id="UP001601992">
    <property type="component" value="Unassembled WGS sequence"/>
</dbReference>
<gene>
    <name evidence="2" type="ORF">ACFYXQ_25765</name>
</gene>